<protein>
    <submittedName>
        <fullName evidence="4">DUF4105 domain-containing protein</fullName>
    </submittedName>
</protein>
<gene>
    <name evidence="4" type="ORF">EJB19_08755</name>
</gene>
<feature type="domain" description="Lnb-like transmembrane" evidence="3">
    <location>
        <begin position="264"/>
        <end position="362"/>
    </location>
</feature>
<dbReference type="Pfam" id="PF13387">
    <property type="entry name" value="Lnb_N"/>
    <property type="match status" value="1"/>
</dbReference>
<feature type="transmembrane region" description="Helical" evidence="1">
    <location>
        <begin position="346"/>
        <end position="365"/>
    </location>
</feature>
<dbReference type="Pfam" id="PF25221">
    <property type="entry name" value="5TMH_Lnb"/>
    <property type="match status" value="1"/>
</dbReference>
<evidence type="ECO:0000259" key="3">
    <source>
        <dbReference type="Pfam" id="PF25221"/>
    </source>
</evidence>
<dbReference type="RefSeq" id="WP_127822101.1">
    <property type="nucleotide sequence ID" value="NZ_RWGX02000012.1"/>
</dbReference>
<keyword evidence="1" id="KW-1133">Transmembrane helix</keyword>
<reference evidence="4" key="1">
    <citation type="submission" date="2018-12" db="EMBL/GenBank/DDBJ databases">
        <title>Draft genome sequence of Flaovobacterium columnare BGFS27 isolated from channel catfish in Alabama.</title>
        <authorList>
            <person name="Cai W."/>
            <person name="Arias C."/>
        </authorList>
    </citation>
    <scope>NUCLEOTIDE SEQUENCE [LARGE SCALE GENOMIC DNA]</scope>
    <source>
        <strain evidence="4">BGFS27</strain>
    </source>
</reference>
<feature type="transmembrane region" description="Helical" evidence="1">
    <location>
        <begin position="322"/>
        <end position="340"/>
    </location>
</feature>
<dbReference type="InterPro" id="IPR057436">
    <property type="entry name" value="5TMH_Lnb"/>
</dbReference>
<dbReference type="EMBL" id="RWGX01000004">
    <property type="protein sequence ID" value="RVU88249.1"/>
    <property type="molecule type" value="Genomic_DNA"/>
</dbReference>
<dbReference type="InterPro" id="IPR025178">
    <property type="entry name" value="Lnb_N"/>
</dbReference>
<dbReference type="AlphaFoldDB" id="A0AA94EZX1"/>
<feature type="transmembrane region" description="Helical" evidence="1">
    <location>
        <begin position="244"/>
        <end position="263"/>
    </location>
</feature>
<comment type="caution">
    <text evidence="4">The sequence shown here is derived from an EMBL/GenBank/DDBJ whole genome shotgun (WGS) entry which is preliminary data.</text>
</comment>
<feature type="domain" description="Lnb N-terminal periplasmic" evidence="2">
    <location>
        <begin position="29"/>
        <end position="168"/>
    </location>
</feature>
<sequence>MKKQLIFLLVLVQLSFFSYSQIPSLSEKAVFSILTVDVAQESHTLYGHTALRIQDPMAGFDVVYNYGMFDFRTPNFILKFIKGDLQYYAAVYPYADFEYAYRDENRSIYEQRLNLSSLEKNKLFEKLNHSVFSKSKYYTYKFIDRNCTTKVIDILNSTLEDKPIINTLHKEETYREVLYNYQTKQYWLNLGINIIFGHRPDEQAELLFLPLDLMKVLEVTQHNGKPLAEKPQTLYKTTAKDKPFSLLNSCIPLIIVLLIFVLLNKKGLNIIFFTLIGCFGIFFMIVNVYSLHREVTWNYNILLFNPFYLVLVYFFFKKQIQIASKVAFLCFISMGIYLVYMLNKPHLFLISPLFITNLVILLRFYKKNLAKKISYDNKTFFC</sequence>
<name>A0AA94EZX1_9FLAO</name>
<organism evidence="4">
    <name type="scientific">Flavobacterium columnare</name>
    <dbReference type="NCBI Taxonomy" id="996"/>
    <lineage>
        <taxon>Bacteria</taxon>
        <taxon>Pseudomonadati</taxon>
        <taxon>Bacteroidota</taxon>
        <taxon>Flavobacteriia</taxon>
        <taxon>Flavobacteriales</taxon>
        <taxon>Flavobacteriaceae</taxon>
        <taxon>Flavobacterium</taxon>
    </lineage>
</organism>
<evidence type="ECO:0000313" key="4">
    <source>
        <dbReference type="EMBL" id="RVU88249.1"/>
    </source>
</evidence>
<feature type="transmembrane region" description="Helical" evidence="1">
    <location>
        <begin position="297"/>
        <end position="315"/>
    </location>
</feature>
<feature type="transmembrane region" description="Helical" evidence="1">
    <location>
        <begin position="270"/>
        <end position="291"/>
    </location>
</feature>
<accession>A0AA94EZX1</accession>
<keyword evidence="1" id="KW-0812">Transmembrane</keyword>
<proteinExistence type="predicted"/>
<evidence type="ECO:0000256" key="1">
    <source>
        <dbReference type="SAM" id="Phobius"/>
    </source>
</evidence>
<evidence type="ECO:0000259" key="2">
    <source>
        <dbReference type="Pfam" id="PF13387"/>
    </source>
</evidence>
<keyword evidence="1" id="KW-0472">Membrane</keyword>